<dbReference type="Proteomes" id="UP000244224">
    <property type="component" value="Unassembled WGS sequence"/>
</dbReference>
<evidence type="ECO:0000313" key="1">
    <source>
        <dbReference type="EMBL" id="PTX46421.1"/>
    </source>
</evidence>
<reference evidence="1 2" key="1">
    <citation type="submission" date="2018-04" db="EMBL/GenBank/DDBJ databases">
        <title>Genomic Encyclopedia of Archaeal and Bacterial Type Strains, Phase II (KMG-II): from individual species to whole genera.</title>
        <authorList>
            <person name="Goeker M."/>
        </authorList>
    </citation>
    <scope>NUCLEOTIDE SEQUENCE [LARGE SCALE GENOMIC DNA]</scope>
    <source>
        <strain evidence="1 2">DSM 21823</strain>
    </source>
</reference>
<gene>
    <name evidence="1" type="ORF">C8N34_117110</name>
</gene>
<evidence type="ECO:0000313" key="2">
    <source>
        <dbReference type="Proteomes" id="UP000244224"/>
    </source>
</evidence>
<keyword evidence="2" id="KW-1185">Reference proteome</keyword>
<organism evidence="1 2">
    <name type="scientific">Gemmobacter caeni</name>
    <dbReference type="NCBI Taxonomy" id="589035"/>
    <lineage>
        <taxon>Bacteria</taxon>
        <taxon>Pseudomonadati</taxon>
        <taxon>Pseudomonadota</taxon>
        <taxon>Alphaproteobacteria</taxon>
        <taxon>Rhodobacterales</taxon>
        <taxon>Paracoccaceae</taxon>
        <taxon>Gemmobacter</taxon>
    </lineage>
</organism>
<dbReference type="RefSeq" id="WP_108130316.1">
    <property type="nucleotide sequence ID" value="NZ_QBKP01000017.1"/>
</dbReference>
<name>A0A2T6ARH4_9RHOB</name>
<proteinExistence type="predicted"/>
<dbReference type="EMBL" id="QBKP01000017">
    <property type="protein sequence ID" value="PTX46421.1"/>
    <property type="molecule type" value="Genomic_DNA"/>
</dbReference>
<accession>A0A2T6ARH4</accession>
<dbReference type="OrthoDB" id="7858507at2"/>
<sequence length="217" mass="24714">MSSGIKIEEHQFRVMLDHSAAHSRLMGGIQWYGRSMIETMPDSNLLDGRLWYSTDEFHDALGSMWRYCQDNRETHGLDHALIYVFDGRAGTMKFHAYLWKPDTGDTMQPLDYGRAVDPLDRHFSYPGCILDALLAQKKAVRASTVVKRALSLARDRLGTGTSDEAHNVQLHGALKTMMQTEPLIHRKDDPSDFSPTGRFTMVEHLGIYDKDATWLNK</sequence>
<protein>
    <submittedName>
        <fullName evidence="1">Uncharacterized protein</fullName>
    </submittedName>
</protein>
<comment type="caution">
    <text evidence="1">The sequence shown here is derived from an EMBL/GenBank/DDBJ whole genome shotgun (WGS) entry which is preliminary data.</text>
</comment>
<dbReference type="AlphaFoldDB" id="A0A2T6ARH4"/>